<keyword evidence="1" id="KW-0812">Transmembrane</keyword>
<dbReference type="GeneID" id="14904972"/>
<accession>G0R0X4</accession>
<dbReference type="AlphaFoldDB" id="G0R0X4"/>
<keyword evidence="1" id="KW-1133">Transmembrane helix</keyword>
<gene>
    <name evidence="2" type="ORF">IMG5_167390</name>
</gene>
<dbReference type="Proteomes" id="UP000008983">
    <property type="component" value="Unassembled WGS sequence"/>
</dbReference>
<dbReference type="EMBL" id="GL984205">
    <property type="protein sequence ID" value="EGR28885.1"/>
    <property type="molecule type" value="Genomic_DNA"/>
</dbReference>
<evidence type="ECO:0000313" key="2">
    <source>
        <dbReference type="EMBL" id="EGR28885.1"/>
    </source>
</evidence>
<sequence>MCILYLEYRKQHFKALTLAFQALHLHKNKDVKEMFFLNLYLLLIRFFLIYFLDFIIFFNKNFIHHQLHFKLKKEILSIFPILILEARLLKIINKIKLVIYVQNNKLPLIFQFNIKSYLNLDKIFLYIIK</sequence>
<evidence type="ECO:0008006" key="4">
    <source>
        <dbReference type="Google" id="ProtNLM"/>
    </source>
</evidence>
<feature type="transmembrane region" description="Helical" evidence="1">
    <location>
        <begin position="35"/>
        <end position="58"/>
    </location>
</feature>
<proteinExistence type="predicted"/>
<evidence type="ECO:0000313" key="3">
    <source>
        <dbReference type="Proteomes" id="UP000008983"/>
    </source>
</evidence>
<keyword evidence="3" id="KW-1185">Reference proteome</keyword>
<reference evidence="2 3" key="1">
    <citation type="submission" date="2011-07" db="EMBL/GenBank/DDBJ databases">
        <authorList>
            <person name="Coyne R."/>
            <person name="Brami D."/>
            <person name="Johnson J."/>
            <person name="Hostetler J."/>
            <person name="Hannick L."/>
            <person name="Clark T."/>
            <person name="Cassidy-Hanley D."/>
            <person name="Inman J."/>
        </authorList>
    </citation>
    <scope>NUCLEOTIDE SEQUENCE [LARGE SCALE GENOMIC DNA]</scope>
    <source>
        <strain evidence="2 3">G5</strain>
    </source>
</reference>
<evidence type="ECO:0000256" key="1">
    <source>
        <dbReference type="SAM" id="Phobius"/>
    </source>
</evidence>
<protein>
    <recommendedName>
        <fullName evidence="4">Transmembrane protein</fullName>
    </recommendedName>
</protein>
<name>G0R0X4_ICHMU</name>
<dbReference type="InParanoid" id="G0R0X4"/>
<dbReference type="RefSeq" id="XP_004030121.1">
    <property type="nucleotide sequence ID" value="XM_004030073.1"/>
</dbReference>
<keyword evidence="1" id="KW-0472">Membrane</keyword>
<organism evidence="2 3">
    <name type="scientific">Ichthyophthirius multifiliis</name>
    <name type="common">White spot disease agent</name>
    <name type="synonym">Ich</name>
    <dbReference type="NCBI Taxonomy" id="5932"/>
    <lineage>
        <taxon>Eukaryota</taxon>
        <taxon>Sar</taxon>
        <taxon>Alveolata</taxon>
        <taxon>Ciliophora</taxon>
        <taxon>Intramacronucleata</taxon>
        <taxon>Oligohymenophorea</taxon>
        <taxon>Hymenostomatida</taxon>
        <taxon>Ophryoglenina</taxon>
        <taxon>Ichthyophthirius</taxon>
    </lineage>
</organism>